<dbReference type="AlphaFoldDB" id="A0A175S2R5"/>
<evidence type="ECO:0000259" key="1">
    <source>
        <dbReference type="SMART" id="SM00481"/>
    </source>
</evidence>
<evidence type="ECO:0000313" key="2">
    <source>
        <dbReference type="EMBL" id="KTR10370.1"/>
    </source>
</evidence>
<dbReference type="SMART" id="SM00481">
    <property type="entry name" value="POLIIIAc"/>
    <property type="match status" value="1"/>
</dbReference>
<reference evidence="2 3" key="1">
    <citation type="journal article" date="2016" name="Front. Microbiol.">
        <title>Genomic Resource of Rice Seed Associated Bacteria.</title>
        <authorList>
            <person name="Midha S."/>
            <person name="Bansal K."/>
            <person name="Sharma S."/>
            <person name="Kumar N."/>
            <person name="Patil P.P."/>
            <person name="Chaudhry V."/>
            <person name="Patil P.B."/>
        </authorList>
    </citation>
    <scope>NUCLEOTIDE SEQUENCE [LARGE SCALE GENOMIC DNA]</scope>
    <source>
        <strain evidence="2 3">NS184</strain>
    </source>
</reference>
<dbReference type="PANTHER" id="PTHR42924:SF3">
    <property type="entry name" value="POLYMERASE_HISTIDINOL PHOSPHATASE N-TERMINAL DOMAIN-CONTAINING PROTEIN"/>
    <property type="match status" value="1"/>
</dbReference>
<dbReference type="InterPro" id="IPR016195">
    <property type="entry name" value="Pol/histidinol_Pase-like"/>
</dbReference>
<name>A0A175S2R5_9MICO</name>
<dbReference type="InterPro" id="IPR038729">
    <property type="entry name" value="Rad50/SbcC_AAA"/>
</dbReference>
<dbReference type="InterPro" id="IPR004013">
    <property type="entry name" value="PHP_dom"/>
</dbReference>
<proteinExistence type="predicted"/>
<dbReference type="InterPro" id="IPR027417">
    <property type="entry name" value="P-loop_NTPase"/>
</dbReference>
<dbReference type="PANTHER" id="PTHR42924">
    <property type="entry name" value="EXONUCLEASE"/>
    <property type="match status" value="1"/>
</dbReference>
<dbReference type="SUPFAM" id="SSF52540">
    <property type="entry name" value="P-loop containing nucleoside triphosphate hydrolases"/>
    <property type="match status" value="1"/>
</dbReference>
<dbReference type="Proteomes" id="UP000078252">
    <property type="component" value="Unassembled WGS sequence"/>
</dbReference>
<feature type="domain" description="Polymerase/histidinol phosphatase N-terminal" evidence="1">
    <location>
        <begin position="15"/>
        <end position="85"/>
    </location>
</feature>
<dbReference type="Pfam" id="PF02811">
    <property type="entry name" value="PHP"/>
    <property type="match status" value="1"/>
</dbReference>
<dbReference type="InterPro" id="IPR003141">
    <property type="entry name" value="Pol/His_phosphatase_N"/>
</dbReference>
<dbReference type="GO" id="GO:0006302">
    <property type="term" value="P:double-strand break repair"/>
    <property type="evidence" value="ECO:0007669"/>
    <property type="project" value="InterPro"/>
</dbReference>
<protein>
    <recommendedName>
        <fullName evidence="1">Polymerase/histidinol phosphatase N-terminal domain-containing protein</fullName>
    </recommendedName>
</protein>
<dbReference type="GO" id="GO:0004534">
    <property type="term" value="F:5'-3' RNA exonuclease activity"/>
    <property type="evidence" value="ECO:0007669"/>
    <property type="project" value="TreeGrafter"/>
</dbReference>
<dbReference type="STRING" id="33881.NS184_01565"/>
<dbReference type="RefSeq" id="WP_058724392.1">
    <property type="nucleotide sequence ID" value="NZ_LDQC01000009.1"/>
</dbReference>
<evidence type="ECO:0000313" key="3">
    <source>
        <dbReference type="Proteomes" id="UP000078252"/>
    </source>
</evidence>
<dbReference type="OrthoDB" id="9791620at2"/>
<dbReference type="GO" id="GO:0016887">
    <property type="term" value="F:ATP hydrolysis activity"/>
    <property type="evidence" value="ECO:0007669"/>
    <property type="project" value="InterPro"/>
</dbReference>
<sequence length="874" mass="95146">MTEHVDESWARFWAVDLHVHTPGSQDADDAHYGTPEDVVQAALDQGLAAIAVTDHNTAAWCDRMSDAARDTPLVVLPGVELSTREGHLLGIWEEGTPAQQIEDVLLKLGISRGDFGATNVTAAYGMGECATQIEAANGLAIAAHIDKERGLLRQQVQTYVNELLAHPHIAGFEYVRAETVATVEAKLGDSRTPAMVRHSDTFSAELGHHALSGIGLRRTWYKAARPDLLGVRYALEDPGLRIRTVDPTASEAHPTIERVEITAGFLGGTIIDLSPDLNCLLGGTGAGKSLVLESIRFAVDQQVDAAAFAAIREEVDLRLSLALGVGTTVHVTASVGGETYRFSRRLTAPPSAPEVAQRLGDEWVAIERGPALILPVAAFSQGEILEYSRQPVGRVGLVDAHIDLVEIDSRIEAAEAALAANATDLVESRKRYEDLGKKSSTAPTLTTRESELSGFFDQDLVNEQREWSSERSDLSAFRTEIDGWSLQLPDPPVVPAARIDGHEAAFQRLTQKQAAFETTITRARSDTASARRALLDELIAVRQELDGSYAAFENTLQERLAQSGQSTMASLLAELQAVQAALTLANSAAKDLSDSAAPELTRLLVEREGLLTQLKGARDDRRDLRRRRVKVLNKETAGIVKLDVPNGSDRTEYRARLEEIKVGSHLQGPVLDTISEKIHPYSLARAIWSGDHSLLGPLPDGVNATDIARLQTNIADKALWSELLAMQIVDLPDKLDVKFKKPEGDDYVPIEHLSHGQKCTAVLVILLADGDTPVLVDQPEDALHAPWIEDYLVDRLRDLRGTRQYLFATRSAGLVVSADAEQLVTMKATATRGEVEARGSLERHDVNTLALHHLEGGKVPFDRRARKLRASINA</sequence>
<organism evidence="2 3">
    <name type="scientific">Curtobacterium luteum</name>
    <dbReference type="NCBI Taxonomy" id="33881"/>
    <lineage>
        <taxon>Bacteria</taxon>
        <taxon>Bacillati</taxon>
        <taxon>Actinomycetota</taxon>
        <taxon>Actinomycetes</taxon>
        <taxon>Micrococcales</taxon>
        <taxon>Microbacteriaceae</taxon>
        <taxon>Curtobacterium</taxon>
    </lineage>
</organism>
<dbReference type="PATRIC" id="fig|33881.3.peg.3357"/>
<dbReference type="SUPFAM" id="SSF89550">
    <property type="entry name" value="PHP domain-like"/>
    <property type="match status" value="1"/>
</dbReference>
<dbReference type="Pfam" id="PF13476">
    <property type="entry name" value="AAA_23"/>
    <property type="match status" value="1"/>
</dbReference>
<dbReference type="Gene3D" id="3.20.20.140">
    <property type="entry name" value="Metal-dependent hydrolases"/>
    <property type="match status" value="1"/>
</dbReference>
<dbReference type="EMBL" id="LDQC01000009">
    <property type="protein sequence ID" value="KTR10370.1"/>
    <property type="molecule type" value="Genomic_DNA"/>
</dbReference>
<accession>A0A175S2R5</accession>
<dbReference type="Gene3D" id="3.40.50.300">
    <property type="entry name" value="P-loop containing nucleotide triphosphate hydrolases"/>
    <property type="match status" value="2"/>
</dbReference>
<gene>
    <name evidence="2" type="ORF">NS184_01565</name>
</gene>
<dbReference type="GO" id="GO:0035312">
    <property type="term" value="F:5'-3' DNA exonuclease activity"/>
    <property type="evidence" value="ECO:0007669"/>
    <property type="project" value="TreeGrafter"/>
</dbReference>
<dbReference type="InterPro" id="IPR052018">
    <property type="entry name" value="PHP_domain"/>
</dbReference>
<comment type="caution">
    <text evidence="2">The sequence shown here is derived from an EMBL/GenBank/DDBJ whole genome shotgun (WGS) entry which is preliminary data.</text>
</comment>